<proteinExistence type="predicted"/>
<accession>A0A0G1TVR8</accession>
<organism evidence="1 2">
    <name type="scientific">Candidatus Gottesmanbacteria bacterium GW2011_GWA2_47_9</name>
    <dbReference type="NCBI Taxonomy" id="1618445"/>
    <lineage>
        <taxon>Bacteria</taxon>
        <taxon>Candidatus Gottesmaniibacteriota</taxon>
    </lineage>
</organism>
<dbReference type="EMBL" id="LCOY01000066">
    <property type="protein sequence ID" value="KKU85921.1"/>
    <property type="molecule type" value="Genomic_DNA"/>
</dbReference>
<protein>
    <submittedName>
        <fullName evidence="1">Uncharacterized protein</fullName>
    </submittedName>
</protein>
<evidence type="ECO:0000313" key="2">
    <source>
        <dbReference type="Proteomes" id="UP000034739"/>
    </source>
</evidence>
<gene>
    <name evidence="1" type="ORF">UY16_C0066G0008</name>
</gene>
<reference evidence="1 2" key="1">
    <citation type="journal article" date="2015" name="Nature">
        <title>rRNA introns, odd ribosomes, and small enigmatic genomes across a large radiation of phyla.</title>
        <authorList>
            <person name="Brown C.T."/>
            <person name="Hug L.A."/>
            <person name="Thomas B.C."/>
            <person name="Sharon I."/>
            <person name="Castelle C.J."/>
            <person name="Singh A."/>
            <person name="Wilkins M.J."/>
            <person name="Williams K.H."/>
            <person name="Banfield J.F."/>
        </authorList>
    </citation>
    <scope>NUCLEOTIDE SEQUENCE [LARGE SCALE GENOMIC DNA]</scope>
</reference>
<name>A0A0G1TVR8_9BACT</name>
<sequence>MGNRVQEAGKTTHEIHPLSGDPLGIAVLPNVLAVRSGYPLGIKVENPSALPEFVQKLESGPDAIRTLLFTTLKKRENEAREILNAERELRGQESDNRSFLDDMVGLCSELIHAQRHGNDATVSHVHRQVLAAEFEAGNAAQWGFESADAQDNPIAALNTEHRRVHQIVESSLAFFP</sequence>
<dbReference type="AlphaFoldDB" id="A0A0G1TVR8"/>
<comment type="caution">
    <text evidence="1">The sequence shown here is derived from an EMBL/GenBank/DDBJ whole genome shotgun (WGS) entry which is preliminary data.</text>
</comment>
<evidence type="ECO:0000313" key="1">
    <source>
        <dbReference type="EMBL" id="KKU85921.1"/>
    </source>
</evidence>
<dbReference type="Proteomes" id="UP000034739">
    <property type="component" value="Unassembled WGS sequence"/>
</dbReference>